<dbReference type="Gene3D" id="3.30.710.10">
    <property type="entry name" value="Potassium Channel Kv1.1, Chain A"/>
    <property type="match status" value="1"/>
</dbReference>
<reference evidence="2 3" key="1">
    <citation type="submission" date="2016-04" db="EMBL/GenBank/DDBJ databases">
        <title>A degradative enzymes factory behind the ericoid mycorrhizal symbiosis.</title>
        <authorList>
            <consortium name="DOE Joint Genome Institute"/>
            <person name="Martino E."/>
            <person name="Morin E."/>
            <person name="Grelet G."/>
            <person name="Kuo A."/>
            <person name="Kohler A."/>
            <person name="Daghino S."/>
            <person name="Barry K."/>
            <person name="Choi C."/>
            <person name="Cichocki N."/>
            <person name="Clum A."/>
            <person name="Copeland A."/>
            <person name="Hainaut M."/>
            <person name="Haridas S."/>
            <person name="Labutti K."/>
            <person name="Lindquist E."/>
            <person name="Lipzen A."/>
            <person name="Khouja H.-R."/>
            <person name="Murat C."/>
            <person name="Ohm R."/>
            <person name="Olson A."/>
            <person name="Spatafora J."/>
            <person name="Veneault-Fourrey C."/>
            <person name="Henrissat B."/>
            <person name="Grigoriev I."/>
            <person name="Martin F."/>
            <person name="Perotto S."/>
        </authorList>
    </citation>
    <scope>NUCLEOTIDE SEQUENCE [LARGE SCALE GENOMIC DNA]</scope>
    <source>
        <strain evidence="2 3">F</strain>
    </source>
</reference>
<dbReference type="STRING" id="1149755.A0A2J6R1B7"/>
<keyword evidence="3" id="KW-1185">Reference proteome</keyword>
<name>A0A2J6R1B7_HYAVF</name>
<feature type="compositionally biased region" description="Basic residues" evidence="1">
    <location>
        <begin position="439"/>
        <end position="448"/>
    </location>
</feature>
<dbReference type="OrthoDB" id="194443at2759"/>
<dbReference type="InterPro" id="IPR011333">
    <property type="entry name" value="SKP1/BTB/POZ_sf"/>
</dbReference>
<dbReference type="AlphaFoldDB" id="A0A2J6R1B7"/>
<feature type="region of interest" description="Disordered" evidence="1">
    <location>
        <begin position="1"/>
        <end position="20"/>
    </location>
</feature>
<feature type="region of interest" description="Disordered" evidence="1">
    <location>
        <begin position="375"/>
        <end position="455"/>
    </location>
</feature>
<evidence type="ECO:0000313" key="3">
    <source>
        <dbReference type="Proteomes" id="UP000235786"/>
    </source>
</evidence>
<protein>
    <recommendedName>
        <fullName evidence="4">BTB domain-containing protein</fullName>
    </recommendedName>
</protein>
<proteinExistence type="predicted"/>
<feature type="region of interest" description="Disordered" evidence="1">
    <location>
        <begin position="68"/>
        <end position="149"/>
    </location>
</feature>
<dbReference type="EMBL" id="KZ613959">
    <property type="protein sequence ID" value="PMD32304.1"/>
    <property type="molecule type" value="Genomic_DNA"/>
</dbReference>
<feature type="compositionally biased region" description="Basic and acidic residues" evidence="1">
    <location>
        <begin position="408"/>
        <end position="417"/>
    </location>
</feature>
<evidence type="ECO:0000256" key="1">
    <source>
        <dbReference type="SAM" id="MobiDB-lite"/>
    </source>
</evidence>
<sequence>MSQKKSQKLQRPQQNWRGDADIISMETRILPKNLVPSFSKRVPQVQIPLRTASQSSATTPTSAVSLFSSWKRRQSSDSAMDPTPSKRHRVDLIVPKSEPDDSVTAALPYGHAPSSTATQRVGSNAAESEASSSTGHRPETTSPEPANQSYVHGLGTEMIYFRFGGQILPSSIHRKVLCGKVPAFKEELTRLQPNQNILDFPEGEGETFEALVEWAYTSKLPEVTKSTSPEQGYVYVKLYCLAAKYRQVDLMNDCIDYIVRYLKKGRPRWDVEWCQYAYANTTPGSPLRVLVCRWFMHKMADTKDGKRWTTEQFYDVARAQPDIMYDFFVLFRTMNIEVDNPRTDDSSIYHLTEEDLSLPPEFEGRTDTPLTVHAVSPDAQSDENGIDASAPVAPTPPTSSDDDMEAMYEDKEDKGSTFDEDAGSSESEVVDDHLPLTRSSKKKSRYAKRALTAPT</sequence>
<feature type="compositionally biased region" description="Polar residues" evidence="1">
    <location>
        <begin position="140"/>
        <end position="149"/>
    </location>
</feature>
<feature type="compositionally biased region" description="Polar residues" evidence="1">
    <location>
        <begin position="113"/>
        <end position="122"/>
    </location>
</feature>
<feature type="compositionally biased region" description="Low complexity" evidence="1">
    <location>
        <begin position="123"/>
        <end position="133"/>
    </location>
</feature>
<dbReference type="Proteomes" id="UP000235786">
    <property type="component" value="Unassembled WGS sequence"/>
</dbReference>
<evidence type="ECO:0000313" key="2">
    <source>
        <dbReference type="EMBL" id="PMD32304.1"/>
    </source>
</evidence>
<evidence type="ECO:0008006" key="4">
    <source>
        <dbReference type="Google" id="ProtNLM"/>
    </source>
</evidence>
<accession>A0A2J6R1B7</accession>
<dbReference type="SUPFAM" id="SSF54695">
    <property type="entry name" value="POZ domain"/>
    <property type="match status" value="1"/>
</dbReference>
<organism evidence="2 3">
    <name type="scientific">Hyaloscypha variabilis (strain UAMH 11265 / GT02V1 / F)</name>
    <name type="common">Meliniomyces variabilis</name>
    <dbReference type="NCBI Taxonomy" id="1149755"/>
    <lineage>
        <taxon>Eukaryota</taxon>
        <taxon>Fungi</taxon>
        <taxon>Dikarya</taxon>
        <taxon>Ascomycota</taxon>
        <taxon>Pezizomycotina</taxon>
        <taxon>Leotiomycetes</taxon>
        <taxon>Helotiales</taxon>
        <taxon>Hyaloscyphaceae</taxon>
        <taxon>Hyaloscypha</taxon>
        <taxon>Hyaloscypha variabilis</taxon>
    </lineage>
</organism>
<dbReference type="PANTHER" id="PTHR47843">
    <property type="entry name" value="BTB DOMAIN-CONTAINING PROTEIN-RELATED"/>
    <property type="match status" value="1"/>
</dbReference>
<gene>
    <name evidence="2" type="ORF">L207DRAFT_640120</name>
</gene>